<comment type="caution">
    <text evidence="1">The sequence shown here is derived from an EMBL/GenBank/DDBJ whole genome shotgun (WGS) entry which is preliminary data.</text>
</comment>
<dbReference type="Proteomes" id="UP001168877">
    <property type="component" value="Unassembled WGS sequence"/>
</dbReference>
<reference evidence="1" key="2">
    <citation type="submission" date="2023-06" db="EMBL/GenBank/DDBJ databases">
        <authorList>
            <person name="Swenson N.G."/>
            <person name="Wegrzyn J.L."/>
            <person name="Mcevoy S.L."/>
        </authorList>
    </citation>
    <scope>NUCLEOTIDE SEQUENCE</scope>
    <source>
        <strain evidence="1">NS2018</strain>
        <tissue evidence="1">Leaf</tissue>
    </source>
</reference>
<dbReference type="EMBL" id="JAUESC010000001">
    <property type="protein sequence ID" value="KAK0608880.1"/>
    <property type="molecule type" value="Genomic_DNA"/>
</dbReference>
<organism evidence="1 2">
    <name type="scientific">Acer saccharum</name>
    <name type="common">Sugar maple</name>
    <dbReference type="NCBI Taxonomy" id="4024"/>
    <lineage>
        <taxon>Eukaryota</taxon>
        <taxon>Viridiplantae</taxon>
        <taxon>Streptophyta</taxon>
        <taxon>Embryophyta</taxon>
        <taxon>Tracheophyta</taxon>
        <taxon>Spermatophyta</taxon>
        <taxon>Magnoliopsida</taxon>
        <taxon>eudicotyledons</taxon>
        <taxon>Gunneridae</taxon>
        <taxon>Pentapetalae</taxon>
        <taxon>rosids</taxon>
        <taxon>malvids</taxon>
        <taxon>Sapindales</taxon>
        <taxon>Sapindaceae</taxon>
        <taxon>Hippocastanoideae</taxon>
        <taxon>Acereae</taxon>
        <taxon>Acer</taxon>
    </lineage>
</organism>
<proteinExistence type="predicted"/>
<evidence type="ECO:0000313" key="1">
    <source>
        <dbReference type="EMBL" id="KAK0608880.1"/>
    </source>
</evidence>
<keyword evidence="2" id="KW-1185">Reference proteome</keyword>
<name>A0AA39U153_ACESA</name>
<sequence>MATANQSCFKIPGVDPQRTSSVSASLPVAQAEKILNKNASVRFTTCANRKIHVDFDPSGNPKGRNGMKFAQRVGTVVSRNAPVIKAVVNAAAAGDEAVFEAPVVFVVPAVQAKIGGVTGFEAVEPVASVAASVVQTMPALQVSPTAHSQQTIITQFEDRWNSKEITGQFLTLLSPFFML</sequence>
<evidence type="ECO:0000313" key="2">
    <source>
        <dbReference type="Proteomes" id="UP001168877"/>
    </source>
</evidence>
<gene>
    <name evidence="1" type="ORF">LWI29_037452</name>
</gene>
<protein>
    <submittedName>
        <fullName evidence="1">Uncharacterized protein</fullName>
    </submittedName>
</protein>
<accession>A0AA39U153</accession>
<dbReference type="AlphaFoldDB" id="A0AA39U153"/>
<reference evidence="1" key="1">
    <citation type="journal article" date="2022" name="Plant J.">
        <title>Strategies of tolerance reflected in two North American maple genomes.</title>
        <authorList>
            <person name="McEvoy S.L."/>
            <person name="Sezen U.U."/>
            <person name="Trouern-Trend A."/>
            <person name="McMahon S.M."/>
            <person name="Schaberg P.G."/>
            <person name="Yang J."/>
            <person name="Wegrzyn J.L."/>
            <person name="Swenson N.G."/>
        </authorList>
    </citation>
    <scope>NUCLEOTIDE SEQUENCE</scope>
    <source>
        <strain evidence="1">NS2018</strain>
    </source>
</reference>